<evidence type="ECO:0000313" key="1">
    <source>
        <dbReference type="EMBL" id="TDP86606.1"/>
    </source>
</evidence>
<comment type="caution">
    <text evidence="1">The sequence shown here is derived from an EMBL/GenBank/DDBJ whole genome shotgun (WGS) entry which is preliminary data.</text>
</comment>
<accession>A0A4R6RLJ5</accession>
<keyword evidence="2" id="KW-1185">Reference proteome</keyword>
<sequence length="274" mass="29916">MLAELAVYLASPAPRAAHRSGAVRDAVALWARGRRCARAWAEHEARTRAAFETAIAAVGGGDTAVVLGSGLLRDVPMASLAARFRKVVLVDLVHLAPVRLAVLGRRWRHVEFMTRDISGYDELVQRSRIAAATGQDDIGGRLDPLAFVRRMDGVDLVLSANVLSQIGVGAERRLRGRGGHARLLPEDAVARLIAAHLESLAGLSCRTCLVTDVAYEIRDREDALIEGVDLLHGVDAPDADDRWTWPVVPFGEENRDWRRVHEVIAVQDVVIDLV</sequence>
<gene>
    <name evidence="1" type="ORF">EDD54_0485</name>
</gene>
<protein>
    <recommendedName>
        <fullName evidence="3">Methyltransferase family protein</fullName>
    </recommendedName>
</protein>
<evidence type="ECO:0000313" key="2">
    <source>
        <dbReference type="Proteomes" id="UP000294547"/>
    </source>
</evidence>
<dbReference type="OrthoDB" id="5449792at2"/>
<organism evidence="1 2">
    <name type="scientific">Oharaeibacter diazotrophicus</name>
    <dbReference type="NCBI Taxonomy" id="1920512"/>
    <lineage>
        <taxon>Bacteria</taxon>
        <taxon>Pseudomonadati</taxon>
        <taxon>Pseudomonadota</taxon>
        <taxon>Alphaproteobacteria</taxon>
        <taxon>Hyphomicrobiales</taxon>
        <taxon>Pleomorphomonadaceae</taxon>
        <taxon>Oharaeibacter</taxon>
    </lineage>
</organism>
<reference evidence="1 2" key="1">
    <citation type="submission" date="2019-03" db="EMBL/GenBank/DDBJ databases">
        <title>Genomic Encyclopedia of Type Strains, Phase IV (KMG-IV): sequencing the most valuable type-strain genomes for metagenomic binning, comparative biology and taxonomic classification.</title>
        <authorList>
            <person name="Goeker M."/>
        </authorList>
    </citation>
    <scope>NUCLEOTIDE SEQUENCE [LARGE SCALE GENOMIC DNA]</scope>
    <source>
        <strain evidence="1 2">DSM 102969</strain>
    </source>
</reference>
<dbReference type="Proteomes" id="UP000294547">
    <property type="component" value="Unassembled WGS sequence"/>
</dbReference>
<dbReference type="AlphaFoldDB" id="A0A4R6RLJ5"/>
<proteinExistence type="predicted"/>
<dbReference type="RefSeq" id="WP_126536915.1">
    <property type="nucleotide sequence ID" value="NZ_BSPM01000008.1"/>
</dbReference>
<evidence type="ECO:0008006" key="3">
    <source>
        <dbReference type="Google" id="ProtNLM"/>
    </source>
</evidence>
<name>A0A4R6RLJ5_9HYPH</name>
<dbReference type="EMBL" id="SNXY01000006">
    <property type="protein sequence ID" value="TDP86606.1"/>
    <property type="molecule type" value="Genomic_DNA"/>
</dbReference>